<dbReference type="Gene3D" id="3.30.710.10">
    <property type="entry name" value="Potassium Channel Kv1.1, Chain A"/>
    <property type="match status" value="1"/>
</dbReference>
<dbReference type="Proteomes" id="UP001164746">
    <property type="component" value="Chromosome 8"/>
</dbReference>
<evidence type="ECO:0000259" key="1">
    <source>
        <dbReference type="PROSITE" id="PS50097"/>
    </source>
</evidence>
<feature type="domain" description="BTB" evidence="1">
    <location>
        <begin position="26"/>
        <end position="93"/>
    </location>
</feature>
<protein>
    <recommendedName>
        <fullName evidence="1">BTB domain-containing protein</fullName>
    </recommendedName>
</protein>
<name>A0ABY7EV42_MYAAR</name>
<gene>
    <name evidence="2" type="ORF">MAR_026771</name>
</gene>
<organism evidence="2 3">
    <name type="scientific">Mya arenaria</name>
    <name type="common">Soft-shell clam</name>
    <dbReference type="NCBI Taxonomy" id="6604"/>
    <lineage>
        <taxon>Eukaryota</taxon>
        <taxon>Metazoa</taxon>
        <taxon>Spiralia</taxon>
        <taxon>Lophotrochozoa</taxon>
        <taxon>Mollusca</taxon>
        <taxon>Bivalvia</taxon>
        <taxon>Autobranchia</taxon>
        <taxon>Heteroconchia</taxon>
        <taxon>Euheterodonta</taxon>
        <taxon>Imparidentia</taxon>
        <taxon>Neoheterodontei</taxon>
        <taxon>Myida</taxon>
        <taxon>Myoidea</taxon>
        <taxon>Myidae</taxon>
        <taxon>Mya</taxon>
    </lineage>
</organism>
<dbReference type="Pfam" id="PF00651">
    <property type="entry name" value="BTB"/>
    <property type="match status" value="1"/>
</dbReference>
<proteinExistence type="predicted"/>
<dbReference type="InterPro" id="IPR000210">
    <property type="entry name" value="BTB/POZ_dom"/>
</dbReference>
<dbReference type="CDD" id="cd18186">
    <property type="entry name" value="BTB_POZ_ZBTB_KLHL-like"/>
    <property type="match status" value="1"/>
</dbReference>
<keyword evidence="3" id="KW-1185">Reference proteome</keyword>
<feature type="non-terminal residue" evidence="2">
    <location>
        <position position="1"/>
    </location>
</feature>
<dbReference type="InterPro" id="IPR011333">
    <property type="entry name" value="SKP1/BTB/POZ_sf"/>
</dbReference>
<sequence>MEFPTSFERKSTCPLFGQLERQDEFCDITIKCGTWAKQFHRCLLAESIFFKTLFGQKEFLENQTGIVNIQIGDQDTLEQALMFLYDINPSLNMENISIMLELA</sequence>
<evidence type="ECO:0000313" key="2">
    <source>
        <dbReference type="EMBL" id="WAR12591.1"/>
    </source>
</evidence>
<reference evidence="2" key="1">
    <citation type="submission" date="2022-11" db="EMBL/GenBank/DDBJ databases">
        <title>Centuries of genome instability and evolution in soft-shell clam transmissible cancer (bioRxiv).</title>
        <authorList>
            <person name="Hart S.F.M."/>
            <person name="Yonemitsu M.A."/>
            <person name="Giersch R.M."/>
            <person name="Beal B.F."/>
            <person name="Arriagada G."/>
            <person name="Davis B.W."/>
            <person name="Ostrander E.A."/>
            <person name="Goff S.P."/>
            <person name="Metzger M.J."/>
        </authorList>
    </citation>
    <scope>NUCLEOTIDE SEQUENCE</scope>
    <source>
        <strain evidence="2">MELC-2E11</strain>
        <tissue evidence="2">Siphon/mantle</tissue>
    </source>
</reference>
<dbReference type="PROSITE" id="PS50097">
    <property type="entry name" value="BTB"/>
    <property type="match status" value="1"/>
</dbReference>
<dbReference type="EMBL" id="CP111019">
    <property type="protein sequence ID" value="WAR12591.1"/>
    <property type="molecule type" value="Genomic_DNA"/>
</dbReference>
<dbReference type="SUPFAM" id="SSF54695">
    <property type="entry name" value="POZ domain"/>
    <property type="match status" value="1"/>
</dbReference>
<accession>A0ABY7EV42</accession>
<evidence type="ECO:0000313" key="3">
    <source>
        <dbReference type="Proteomes" id="UP001164746"/>
    </source>
</evidence>